<evidence type="ECO:0000256" key="8">
    <source>
        <dbReference type="ARBA" id="ARBA00023180"/>
    </source>
</evidence>
<dbReference type="Proteomes" id="UP001557470">
    <property type="component" value="Unassembled WGS sequence"/>
</dbReference>
<dbReference type="EMBL" id="JAGEUA010000003">
    <property type="protein sequence ID" value="KAL0994590.1"/>
    <property type="molecule type" value="Genomic_DNA"/>
</dbReference>
<dbReference type="InterPro" id="IPR013106">
    <property type="entry name" value="Ig_V-set"/>
</dbReference>
<evidence type="ECO:0000256" key="3">
    <source>
        <dbReference type="ARBA" id="ARBA00022692"/>
    </source>
</evidence>
<comment type="subcellular location">
    <subcellularLocation>
        <location evidence="1">Membrane</location>
        <topology evidence="1">Single-pass type I membrane protein</topology>
    </subcellularLocation>
</comment>
<dbReference type="InterPro" id="IPR007110">
    <property type="entry name" value="Ig-like_dom"/>
</dbReference>
<keyword evidence="3 10" id="KW-0812">Transmembrane</keyword>
<dbReference type="PROSITE" id="PS50835">
    <property type="entry name" value="IG_LIKE"/>
    <property type="match status" value="1"/>
</dbReference>
<dbReference type="SMART" id="SM00406">
    <property type="entry name" value="IGv"/>
    <property type="match status" value="1"/>
</dbReference>
<keyword evidence="5 10" id="KW-1133">Transmembrane helix</keyword>
<evidence type="ECO:0000256" key="6">
    <source>
        <dbReference type="ARBA" id="ARBA00023136"/>
    </source>
</evidence>
<gene>
    <name evidence="13" type="ORF">UPYG_G00124520</name>
</gene>
<dbReference type="GO" id="GO:0016020">
    <property type="term" value="C:membrane"/>
    <property type="evidence" value="ECO:0007669"/>
    <property type="project" value="UniProtKB-SubCell"/>
</dbReference>
<evidence type="ECO:0000313" key="14">
    <source>
        <dbReference type="Proteomes" id="UP001557470"/>
    </source>
</evidence>
<evidence type="ECO:0000256" key="11">
    <source>
        <dbReference type="SAM" id="SignalP"/>
    </source>
</evidence>
<evidence type="ECO:0000256" key="5">
    <source>
        <dbReference type="ARBA" id="ARBA00022989"/>
    </source>
</evidence>
<dbReference type="AlphaFoldDB" id="A0ABD0X6H6"/>
<accession>A0ABD0X6H6</accession>
<dbReference type="FunFam" id="2.60.40.10:FF:000193">
    <property type="entry name" value="Myelin protein zero-like 1 like"/>
    <property type="match status" value="1"/>
</dbReference>
<dbReference type="InterPro" id="IPR013783">
    <property type="entry name" value="Ig-like_fold"/>
</dbReference>
<keyword evidence="14" id="KW-1185">Reference proteome</keyword>
<evidence type="ECO:0000313" key="13">
    <source>
        <dbReference type="EMBL" id="KAL0994590.1"/>
    </source>
</evidence>
<evidence type="ECO:0000256" key="4">
    <source>
        <dbReference type="ARBA" id="ARBA00022729"/>
    </source>
</evidence>
<protein>
    <recommendedName>
        <fullName evidence="12">Ig-like domain-containing protein</fullName>
    </recommendedName>
</protein>
<sequence>MELRRTRPSRSCVLLCGITLCLIFCTNLTVAIELYAPTEVLVENGTTGILKCSFRSSEVISKAATVTWYFRPAGSNSGNPVSIFYYSDGKVYPGSVPQFKDRVEWAGDLNKKDASIRLKEAQFTDNGTYSCGVMNPPDISGTPVETQLKVVIKESLPQNNAAVIAGAVCGAVIGLILIAVVTCLIIKTHKSSHEYEGCTSLQSVSSQHAIRPGVKKPVAGSEGSRCSSPSAPVQVGATGPVIYAQLDHSAIKNPNSFHKMEPVVYADIRKN</sequence>
<dbReference type="Pfam" id="PF07686">
    <property type="entry name" value="V-set"/>
    <property type="match status" value="1"/>
</dbReference>
<comment type="caution">
    <text evidence="13">The sequence shown here is derived from an EMBL/GenBank/DDBJ whole genome shotgun (WGS) entry which is preliminary data.</text>
</comment>
<evidence type="ECO:0000256" key="2">
    <source>
        <dbReference type="ARBA" id="ARBA00007180"/>
    </source>
</evidence>
<evidence type="ECO:0000256" key="10">
    <source>
        <dbReference type="SAM" id="Phobius"/>
    </source>
</evidence>
<dbReference type="InterPro" id="IPR000920">
    <property type="entry name" value="Myelin_P0-rel"/>
</dbReference>
<keyword evidence="4 11" id="KW-0732">Signal</keyword>
<comment type="similarity">
    <text evidence="2">Belongs to the myelin P0 protein family.</text>
</comment>
<evidence type="ECO:0000256" key="9">
    <source>
        <dbReference type="ARBA" id="ARBA00023319"/>
    </source>
</evidence>
<evidence type="ECO:0000256" key="7">
    <source>
        <dbReference type="ARBA" id="ARBA00023157"/>
    </source>
</evidence>
<feature type="transmembrane region" description="Helical" evidence="10">
    <location>
        <begin position="161"/>
        <end position="186"/>
    </location>
</feature>
<organism evidence="13 14">
    <name type="scientific">Umbra pygmaea</name>
    <name type="common">Eastern mudminnow</name>
    <dbReference type="NCBI Taxonomy" id="75934"/>
    <lineage>
        <taxon>Eukaryota</taxon>
        <taxon>Metazoa</taxon>
        <taxon>Chordata</taxon>
        <taxon>Craniata</taxon>
        <taxon>Vertebrata</taxon>
        <taxon>Euteleostomi</taxon>
        <taxon>Actinopterygii</taxon>
        <taxon>Neopterygii</taxon>
        <taxon>Teleostei</taxon>
        <taxon>Protacanthopterygii</taxon>
        <taxon>Esociformes</taxon>
        <taxon>Umbridae</taxon>
        <taxon>Umbra</taxon>
    </lineage>
</organism>
<keyword evidence="8" id="KW-0325">Glycoprotein</keyword>
<evidence type="ECO:0000259" key="12">
    <source>
        <dbReference type="PROSITE" id="PS50835"/>
    </source>
</evidence>
<dbReference type="Gene3D" id="2.60.40.10">
    <property type="entry name" value="Immunoglobulins"/>
    <property type="match status" value="1"/>
</dbReference>
<name>A0ABD0X6H6_UMBPY</name>
<dbReference type="PANTHER" id="PTHR13869:SF19">
    <property type="entry name" value="MYELIN PROTEIN ZERO-LIKE PROTEIN 1"/>
    <property type="match status" value="1"/>
</dbReference>
<keyword evidence="9" id="KW-0393">Immunoglobulin domain</keyword>
<feature type="chain" id="PRO_5044895482" description="Ig-like domain-containing protein" evidence="11">
    <location>
        <begin position="32"/>
        <end position="271"/>
    </location>
</feature>
<dbReference type="SMART" id="SM00409">
    <property type="entry name" value="IG"/>
    <property type="match status" value="1"/>
</dbReference>
<dbReference type="SUPFAM" id="SSF48726">
    <property type="entry name" value="Immunoglobulin"/>
    <property type="match status" value="1"/>
</dbReference>
<proteinExistence type="inferred from homology"/>
<keyword evidence="6 10" id="KW-0472">Membrane</keyword>
<feature type="domain" description="Ig-like" evidence="12">
    <location>
        <begin position="26"/>
        <end position="149"/>
    </location>
</feature>
<dbReference type="PANTHER" id="PTHR13869">
    <property type="entry name" value="MYELIN P0 RELATED"/>
    <property type="match status" value="1"/>
</dbReference>
<evidence type="ECO:0000256" key="1">
    <source>
        <dbReference type="ARBA" id="ARBA00004479"/>
    </source>
</evidence>
<dbReference type="PRINTS" id="PR00213">
    <property type="entry name" value="MYELINP0"/>
</dbReference>
<feature type="signal peptide" evidence="11">
    <location>
        <begin position="1"/>
        <end position="31"/>
    </location>
</feature>
<keyword evidence="7" id="KW-1015">Disulfide bond</keyword>
<dbReference type="InterPro" id="IPR003599">
    <property type="entry name" value="Ig_sub"/>
</dbReference>
<reference evidence="13 14" key="1">
    <citation type="submission" date="2024-06" db="EMBL/GenBank/DDBJ databases">
        <authorList>
            <person name="Pan Q."/>
            <person name="Wen M."/>
            <person name="Jouanno E."/>
            <person name="Zahm M."/>
            <person name="Klopp C."/>
            <person name="Cabau C."/>
            <person name="Louis A."/>
            <person name="Berthelot C."/>
            <person name="Parey E."/>
            <person name="Roest Crollius H."/>
            <person name="Montfort J."/>
            <person name="Robinson-Rechavi M."/>
            <person name="Bouchez O."/>
            <person name="Lampietro C."/>
            <person name="Lopez Roques C."/>
            <person name="Donnadieu C."/>
            <person name="Postlethwait J."/>
            <person name="Bobe J."/>
            <person name="Verreycken H."/>
            <person name="Guiguen Y."/>
        </authorList>
    </citation>
    <scope>NUCLEOTIDE SEQUENCE [LARGE SCALE GENOMIC DNA]</scope>
    <source>
        <strain evidence="13">Up_M1</strain>
        <tissue evidence="13">Testis</tissue>
    </source>
</reference>
<dbReference type="InterPro" id="IPR036179">
    <property type="entry name" value="Ig-like_dom_sf"/>
</dbReference>